<keyword evidence="3" id="KW-1185">Reference proteome</keyword>
<dbReference type="EMBL" id="PZQS01000006">
    <property type="protein sequence ID" value="PVD28847.1"/>
    <property type="molecule type" value="Genomic_DNA"/>
</dbReference>
<dbReference type="Proteomes" id="UP000245119">
    <property type="component" value="Linkage Group LG6"/>
</dbReference>
<dbReference type="AlphaFoldDB" id="A0A2T7P604"/>
<sequence>METYLLFLKLDDKNSAAWEPWVVFSPEHSEIRADLPPRRSFEIAVLKPSRRDLKQILQVGQEWAWVCITDYWMVRDDDNVPRAVTCQPHETYTAPPPPPRHSCPGQSTRMVSRGRKCDVYRR</sequence>
<feature type="region of interest" description="Disordered" evidence="1">
    <location>
        <begin position="88"/>
        <end position="122"/>
    </location>
</feature>
<comment type="caution">
    <text evidence="2">The sequence shown here is derived from an EMBL/GenBank/DDBJ whole genome shotgun (WGS) entry which is preliminary data.</text>
</comment>
<gene>
    <name evidence="2" type="ORF">C0Q70_11442</name>
</gene>
<name>A0A2T7P604_POMCA</name>
<protein>
    <submittedName>
        <fullName evidence="2">Uncharacterized protein</fullName>
    </submittedName>
</protein>
<evidence type="ECO:0000256" key="1">
    <source>
        <dbReference type="SAM" id="MobiDB-lite"/>
    </source>
</evidence>
<reference evidence="2 3" key="1">
    <citation type="submission" date="2018-04" db="EMBL/GenBank/DDBJ databases">
        <title>The genome of golden apple snail Pomacea canaliculata provides insight into stress tolerance and invasive adaptation.</title>
        <authorList>
            <person name="Liu C."/>
            <person name="Liu B."/>
            <person name="Ren Y."/>
            <person name="Zhang Y."/>
            <person name="Wang H."/>
            <person name="Li S."/>
            <person name="Jiang F."/>
            <person name="Yin L."/>
            <person name="Zhang G."/>
            <person name="Qian W."/>
            <person name="Fan W."/>
        </authorList>
    </citation>
    <scope>NUCLEOTIDE SEQUENCE [LARGE SCALE GENOMIC DNA]</scope>
    <source>
        <strain evidence="2">SZHN2017</strain>
        <tissue evidence="2">Muscle</tissue>
    </source>
</reference>
<evidence type="ECO:0000313" key="3">
    <source>
        <dbReference type="Proteomes" id="UP000245119"/>
    </source>
</evidence>
<organism evidence="2 3">
    <name type="scientific">Pomacea canaliculata</name>
    <name type="common">Golden apple snail</name>
    <dbReference type="NCBI Taxonomy" id="400727"/>
    <lineage>
        <taxon>Eukaryota</taxon>
        <taxon>Metazoa</taxon>
        <taxon>Spiralia</taxon>
        <taxon>Lophotrochozoa</taxon>
        <taxon>Mollusca</taxon>
        <taxon>Gastropoda</taxon>
        <taxon>Caenogastropoda</taxon>
        <taxon>Architaenioglossa</taxon>
        <taxon>Ampullarioidea</taxon>
        <taxon>Ampullariidae</taxon>
        <taxon>Pomacea</taxon>
    </lineage>
</organism>
<proteinExistence type="predicted"/>
<accession>A0A2T7P604</accession>
<evidence type="ECO:0000313" key="2">
    <source>
        <dbReference type="EMBL" id="PVD28847.1"/>
    </source>
</evidence>